<dbReference type="SMART" id="SM00228">
    <property type="entry name" value="PDZ"/>
    <property type="match status" value="2"/>
</dbReference>
<feature type="domain" description="Guanylate kinase-like" evidence="7">
    <location>
        <begin position="924"/>
        <end position="1104"/>
    </location>
</feature>
<dbReference type="InterPro" id="IPR008145">
    <property type="entry name" value="GK/Ca_channel_bsu"/>
</dbReference>
<dbReference type="RefSeq" id="XP_022645116.1">
    <property type="nucleotide sequence ID" value="XM_022789381.1"/>
</dbReference>
<dbReference type="FunCoup" id="A0A7M7JE81">
    <property type="interactions" value="48"/>
</dbReference>
<evidence type="ECO:0000259" key="8">
    <source>
        <dbReference type="PROSITE" id="PS50106"/>
    </source>
</evidence>
<evidence type="ECO:0000259" key="6">
    <source>
        <dbReference type="PROSITE" id="PS50002"/>
    </source>
</evidence>
<dbReference type="InterPro" id="IPR036034">
    <property type="entry name" value="PDZ_sf"/>
</dbReference>
<dbReference type="GeneID" id="111243570"/>
<dbReference type="OMA" id="PCHELGI"/>
<dbReference type="InterPro" id="IPR035601">
    <property type="entry name" value="MPP5_SH3"/>
</dbReference>
<dbReference type="CDD" id="cd00071">
    <property type="entry name" value="GMPK"/>
    <property type="match status" value="1"/>
</dbReference>
<feature type="region of interest" description="Disordered" evidence="5">
    <location>
        <begin position="159"/>
        <end position="188"/>
    </location>
</feature>
<dbReference type="Gene3D" id="3.40.50.300">
    <property type="entry name" value="P-loop containing nucleotide triphosphate hydrolases"/>
    <property type="match status" value="1"/>
</dbReference>
<dbReference type="Proteomes" id="UP000594260">
    <property type="component" value="Unplaced"/>
</dbReference>
<keyword evidence="3" id="KW-0677">Repeat</keyword>
<evidence type="ECO:0000313" key="9">
    <source>
        <dbReference type="EnsemblMetazoa" id="XP_022645116"/>
    </source>
</evidence>
<dbReference type="CDD" id="cd06798">
    <property type="entry name" value="PDZ_MPP5-like"/>
    <property type="match status" value="1"/>
</dbReference>
<keyword evidence="10" id="KW-1185">Reference proteome</keyword>
<feature type="domain" description="SH3" evidence="6">
    <location>
        <begin position="774"/>
        <end position="845"/>
    </location>
</feature>
<dbReference type="Gene3D" id="2.30.42.10">
    <property type="match status" value="2"/>
</dbReference>
<dbReference type="CDD" id="cd00136">
    <property type="entry name" value="PDZ_canonical"/>
    <property type="match status" value="1"/>
</dbReference>
<dbReference type="InterPro" id="IPR050716">
    <property type="entry name" value="MAGUK"/>
</dbReference>
<dbReference type="InterPro" id="IPR027417">
    <property type="entry name" value="P-loop_NTPase"/>
</dbReference>
<dbReference type="EnsemblMetazoa" id="XM_022789381">
    <property type="protein sequence ID" value="XP_022645116"/>
    <property type="gene ID" value="LOC111243570"/>
</dbReference>
<dbReference type="FunFam" id="3.40.50.300:FF:000469">
    <property type="entry name" value="MAGUK p55 subfamily member 5"/>
    <property type="match status" value="1"/>
</dbReference>
<feature type="compositionally biased region" description="Polar residues" evidence="5">
    <location>
        <begin position="264"/>
        <end position="284"/>
    </location>
</feature>
<evidence type="ECO:0000256" key="1">
    <source>
        <dbReference type="ARBA" id="ARBA00007014"/>
    </source>
</evidence>
<accession>A0A7M7JE81</accession>
<dbReference type="PANTHER" id="PTHR23122">
    <property type="entry name" value="MEMBRANE-ASSOCIATED GUANYLATE KINASE MAGUK"/>
    <property type="match status" value="1"/>
</dbReference>
<dbReference type="CDD" id="cd12036">
    <property type="entry name" value="SH3_MPP5"/>
    <property type="match status" value="1"/>
</dbReference>
<dbReference type="Pfam" id="PF00595">
    <property type="entry name" value="PDZ"/>
    <property type="match status" value="2"/>
</dbReference>
<dbReference type="SUPFAM" id="SSF50156">
    <property type="entry name" value="PDZ domain-like"/>
    <property type="match status" value="2"/>
</dbReference>
<dbReference type="InterPro" id="IPR001478">
    <property type="entry name" value="PDZ"/>
</dbReference>
<feature type="region of interest" description="Disordered" evidence="5">
    <location>
        <begin position="216"/>
        <end position="314"/>
    </location>
</feature>
<feature type="region of interest" description="Disordered" evidence="5">
    <location>
        <begin position="371"/>
        <end position="399"/>
    </location>
</feature>
<protein>
    <submittedName>
        <fullName evidence="9">Uncharacterized protein</fullName>
    </submittedName>
</protein>
<dbReference type="PROSITE" id="PS50106">
    <property type="entry name" value="PDZ"/>
    <property type="match status" value="2"/>
</dbReference>
<dbReference type="InterPro" id="IPR020590">
    <property type="entry name" value="Guanylate_kinase_CS"/>
</dbReference>
<evidence type="ECO:0000259" key="7">
    <source>
        <dbReference type="PROSITE" id="PS50052"/>
    </source>
</evidence>
<dbReference type="PROSITE" id="PS50002">
    <property type="entry name" value="SH3"/>
    <property type="match status" value="1"/>
</dbReference>
<dbReference type="OrthoDB" id="43580at2759"/>
<dbReference type="Gene3D" id="2.30.30.40">
    <property type="entry name" value="SH3 Domains"/>
    <property type="match status" value="1"/>
</dbReference>
<dbReference type="AlphaFoldDB" id="A0A7M7JE81"/>
<dbReference type="FunFam" id="2.30.42.10:FF:000088">
    <property type="entry name" value="MAGUK p55 subfamily member 5"/>
    <property type="match status" value="1"/>
</dbReference>
<evidence type="ECO:0000256" key="3">
    <source>
        <dbReference type="ARBA" id="ARBA00022737"/>
    </source>
</evidence>
<feature type="domain" description="PDZ" evidence="8">
    <location>
        <begin position="683"/>
        <end position="762"/>
    </location>
</feature>
<organism evidence="9 10">
    <name type="scientific">Varroa destructor</name>
    <name type="common">Honeybee mite</name>
    <dbReference type="NCBI Taxonomy" id="109461"/>
    <lineage>
        <taxon>Eukaryota</taxon>
        <taxon>Metazoa</taxon>
        <taxon>Ecdysozoa</taxon>
        <taxon>Arthropoda</taxon>
        <taxon>Chelicerata</taxon>
        <taxon>Arachnida</taxon>
        <taxon>Acari</taxon>
        <taxon>Parasitiformes</taxon>
        <taxon>Mesostigmata</taxon>
        <taxon>Gamasina</taxon>
        <taxon>Dermanyssoidea</taxon>
        <taxon>Varroidae</taxon>
        <taxon>Varroa</taxon>
    </lineage>
</organism>
<feature type="compositionally biased region" description="Polar residues" evidence="5">
    <location>
        <begin position="159"/>
        <end position="169"/>
    </location>
</feature>
<dbReference type="Pfam" id="PF00625">
    <property type="entry name" value="Guanylate_kin"/>
    <property type="match status" value="1"/>
</dbReference>
<feature type="domain" description="PDZ" evidence="8">
    <location>
        <begin position="23"/>
        <end position="57"/>
    </location>
</feature>
<feature type="region of interest" description="Disordered" evidence="5">
    <location>
        <begin position="872"/>
        <end position="905"/>
    </location>
</feature>
<sequence>MVDLGGYVIILVETKDHKIRLYGSPADRSDLEVGDEILEVNGRNLENLSRKEVISHIHQCIRSRTICLRVKRKTGAKLALDLAQDCIQDAFVIAVEQQARDRLERLTTLNKITPVDMTKLSQELHQHCDLQSPGGQPDPIYITSVKTSQLHDVACKSPLSTQSTQNQVTPHKDKHLPGSGLPTSTTGCTVTRQIHTSSSDNFNFITTATIANLNNSGSELHSTQAGHQPIQDGEREVSSVASSSPKSGRRSRTPSQKRVCHPQNRYTSTQDLQENTDPLSNQPRSDSRGASCHTKDDTGSGIGAGGGGGHWAAAADPLCRSESTRNETSGGGDPYTSSYGGSCGSLRNERGAVPVSAPCTSQYSIMATETDLRSSNQQHIASDQMTPQPITPLQPQSLTRSSLRDSKRLQALEQNPPTHGVINSAFETTDIPASNPSLGSLQDRHYLPLTQPVATSLSVPDLKNVTYDGEMLAEAALRVEALTASELGITAADSRELTRITQFVRDEQFAHCLRIATLVRNIWCSQKPPPIPLRCDAQELSGEVALLVQNLPGLLVSEANELLAILGRFELDGLLQSHDEIATLCGVFEPVLPVLDASPHNVVTTHLPSQPLPQQQLPQHLSMSRDEYLALSEDQVFYQPLAGQAARIGNVGPMSIDPTVIDTLTLVAPLDQLPEDILDRVQTVSIDKTTEPLGATVRNEADSVIIGRIVKGGAAEKSGVLHEGDEILSVNGIAMRGQTVNTVCDILANMTGTLQFLIIPSRQYADDSTKAVQAPVIHLKAHFDYDPEEDMYIPCRELGICFQKGDILHVINRQDSNWWQAYRDGDDEQSLAGLIPSKSFQQQREALKQTIVENEKSISTPAPKKTRLLCATSAKNKNVKNKKKSKDKSPRLQQPIQSPEKEEVDPEMVTYEEVALYYPKANKKRPIVLIGPSNVGRHELRQRLMEDTDRFAAAVPHTSRPKKDNEANGVDYNFTSRSQFEADIAAGRFVEHGEYEKHLYGTSLQAISSVVNAGKICVLNLHPESLKILKKSDLKPYVVFVAPPSLEKLRQNRAKVGASVKIEELKEIVERAREIEDRYGNYFDMVLINSDTEKAYQELLKDIATLEREPQWVPAVWLANES</sequence>
<evidence type="ECO:0000256" key="2">
    <source>
        <dbReference type="ARBA" id="ARBA00022443"/>
    </source>
</evidence>
<dbReference type="PROSITE" id="PS50052">
    <property type="entry name" value="GUANYLATE_KINASE_2"/>
    <property type="match status" value="1"/>
</dbReference>
<dbReference type="KEGG" id="vde:111243570"/>
<dbReference type="SUPFAM" id="SSF52540">
    <property type="entry name" value="P-loop containing nucleoside triphosphate hydrolases"/>
    <property type="match status" value="1"/>
</dbReference>
<evidence type="ECO:0000256" key="4">
    <source>
        <dbReference type="PROSITE-ProRule" id="PRU00192"/>
    </source>
</evidence>
<name>A0A7M7JE81_VARDE</name>
<dbReference type="InterPro" id="IPR001452">
    <property type="entry name" value="SH3_domain"/>
</dbReference>
<reference evidence="9" key="1">
    <citation type="submission" date="2021-01" db="UniProtKB">
        <authorList>
            <consortium name="EnsemblMetazoa"/>
        </authorList>
    </citation>
    <scope>IDENTIFICATION</scope>
</reference>
<evidence type="ECO:0000256" key="5">
    <source>
        <dbReference type="SAM" id="MobiDB-lite"/>
    </source>
</evidence>
<dbReference type="InterPro" id="IPR036028">
    <property type="entry name" value="SH3-like_dom_sf"/>
</dbReference>
<feature type="compositionally biased region" description="Gly residues" evidence="5">
    <location>
        <begin position="300"/>
        <end position="310"/>
    </location>
</feature>
<dbReference type="SMART" id="SM00326">
    <property type="entry name" value="SH3"/>
    <property type="match status" value="1"/>
</dbReference>
<dbReference type="SMART" id="SM00072">
    <property type="entry name" value="GuKc"/>
    <property type="match status" value="1"/>
</dbReference>
<dbReference type="CTD" id="44861"/>
<dbReference type="SUPFAM" id="SSF50044">
    <property type="entry name" value="SH3-domain"/>
    <property type="match status" value="1"/>
</dbReference>
<dbReference type="InParanoid" id="A0A7M7JE81"/>
<proteinExistence type="inferred from homology"/>
<feature type="compositionally biased region" description="Polar residues" evidence="5">
    <location>
        <begin position="216"/>
        <end position="226"/>
    </location>
</feature>
<evidence type="ECO:0000313" key="10">
    <source>
        <dbReference type="Proteomes" id="UP000594260"/>
    </source>
</evidence>
<comment type="similarity">
    <text evidence="1">Belongs to the MAGUK family.</text>
</comment>
<keyword evidence="2 4" id="KW-0728">SH3 domain</keyword>
<dbReference type="Pfam" id="PF07653">
    <property type="entry name" value="SH3_2"/>
    <property type="match status" value="1"/>
</dbReference>
<feature type="compositionally biased region" description="Basic residues" evidence="5">
    <location>
        <begin position="877"/>
        <end position="886"/>
    </location>
</feature>
<dbReference type="PROSITE" id="PS00856">
    <property type="entry name" value="GUANYLATE_KINASE_1"/>
    <property type="match status" value="1"/>
</dbReference>
<dbReference type="InterPro" id="IPR008144">
    <property type="entry name" value="Guanylate_kin-like_dom"/>
</dbReference>